<dbReference type="InterPro" id="IPR045357">
    <property type="entry name" value="Aminopeptidase_N-like_N"/>
</dbReference>
<dbReference type="PANTHER" id="PTHR11533:SF174">
    <property type="entry name" value="PUROMYCIN-SENSITIVE AMINOPEPTIDASE-RELATED"/>
    <property type="match status" value="1"/>
</dbReference>
<accession>A0A7J6M4M7</accession>
<gene>
    <name evidence="15" type="ORF">FOL47_004112</name>
</gene>
<feature type="domain" description="ERAP1-like C-terminal" evidence="13">
    <location>
        <begin position="965"/>
        <end position="1300"/>
    </location>
</feature>
<dbReference type="Pfam" id="PF17900">
    <property type="entry name" value="Peptidase_M1_N"/>
    <property type="match status" value="1"/>
</dbReference>
<evidence type="ECO:0000256" key="4">
    <source>
        <dbReference type="ARBA" id="ARBA00022723"/>
    </source>
</evidence>
<dbReference type="InterPro" id="IPR027268">
    <property type="entry name" value="Peptidase_M4/M1_CTD_sf"/>
</dbReference>
<dbReference type="GO" id="GO:0006508">
    <property type="term" value="P:proteolysis"/>
    <property type="evidence" value="ECO:0007669"/>
    <property type="project" value="UniProtKB-KW"/>
</dbReference>
<feature type="non-terminal residue" evidence="15">
    <location>
        <position position="1"/>
    </location>
</feature>
<feature type="domain" description="Peptidase M1 membrane alanine aminopeptidase" evidence="12">
    <location>
        <begin position="702"/>
        <end position="893"/>
    </location>
</feature>
<dbReference type="GO" id="GO:0004177">
    <property type="term" value="F:aminopeptidase activity"/>
    <property type="evidence" value="ECO:0007669"/>
    <property type="project" value="UniProtKB-KW"/>
</dbReference>
<dbReference type="GO" id="GO:0008237">
    <property type="term" value="F:metallopeptidase activity"/>
    <property type="evidence" value="ECO:0007669"/>
    <property type="project" value="UniProtKB-KW"/>
</dbReference>
<evidence type="ECO:0000256" key="5">
    <source>
        <dbReference type="ARBA" id="ARBA00022801"/>
    </source>
</evidence>
<keyword evidence="4 9" id="KW-0479">Metal-binding</keyword>
<dbReference type="Pfam" id="PF01433">
    <property type="entry name" value="Peptidase_M1"/>
    <property type="match status" value="1"/>
</dbReference>
<feature type="binding site" evidence="9">
    <location>
        <position position="775"/>
    </location>
    <ligand>
        <name>Zn(2+)</name>
        <dbReference type="ChEBI" id="CHEBI:29105"/>
        <note>catalytic</note>
    </ligand>
</feature>
<dbReference type="Gene3D" id="1.10.390.10">
    <property type="entry name" value="Neutral Protease Domain 2"/>
    <property type="match status" value="1"/>
</dbReference>
<dbReference type="SUPFAM" id="SSF55486">
    <property type="entry name" value="Metalloproteases ('zincins'), catalytic domain"/>
    <property type="match status" value="1"/>
</dbReference>
<feature type="domain" description="Aminopeptidase N-like N-terminal" evidence="14">
    <location>
        <begin position="366"/>
        <end position="561"/>
    </location>
</feature>
<evidence type="ECO:0000259" key="12">
    <source>
        <dbReference type="Pfam" id="PF01433"/>
    </source>
</evidence>
<dbReference type="PANTHER" id="PTHR11533">
    <property type="entry name" value="PROTEASE M1 ZINC METALLOPROTEASE"/>
    <property type="match status" value="1"/>
</dbReference>
<comment type="cofactor">
    <cofactor evidence="9">
        <name>Zn(2+)</name>
        <dbReference type="ChEBI" id="CHEBI:29105"/>
    </cofactor>
    <text evidence="9">Binds 1 zinc ion per subunit.</text>
</comment>
<dbReference type="GO" id="GO:0008270">
    <property type="term" value="F:zinc ion binding"/>
    <property type="evidence" value="ECO:0007669"/>
    <property type="project" value="InterPro"/>
</dbReference>
<keyword evidence="5" id="KW-0378">Hydrolase</keyword>
<evidence type="ECO:0000313" key="16">
    <source>
        <dbReference type="Proteomes" id="UP000591131"/>
    </source>
</evidence>
<reference evidence="15 16" key="1">
    <citation type="submission" date="2020-04" db="EMBL/GenBank/DDBJ databases">
        <title>Perkinsus chesapeaki whole genome sequence.</title>
        <authorList>
            <person name="Bogema D.R."/>
        </authorList>
    </citation>
    <scope>NUCLEOTIDE SEQUENCE [LARGE SCALE GENOMIC DNA]</scope>
    <source>
        <strain evidence="15">ATCC PRA-425</strain>
    </source>
</reference>
<dbReference type="GO" id="GO:0005737">
    <property type="term" value="C:cytoplasm"/>
    <property type="evidence" value="ECO:0007669"/>
    <property type="project" value="TreeGrafter"/>
</dbReference>
<dbReference type="EMBL" id="JAAPAO010000236">
    <property type="protein sequence ID" value="KAF4666376.1"/>
    <property type="molecule type" value="Genomic_DNA"/>
</dbReference>
<name>A0A7J6M4M7_PERCH</name>
<dbReference type="InterPro" id="IPR014782">
    <property type="entry name" value="Peptidase_M1_dom"/>
</dbReference>
<evidence type="ECO:0000256" key="1">
    <source>
        <dbReference type="ARBA" id="ARBA00010136"/>
    </source>
</evidence>
<dbReference type="InterPro" id="IPR042097">
    <property type="entry name" value="Aminopeptidase_N-like_N_sf"/>
</dbReference>
<evidence type="ECO:0000259" key="14">
    <source>
        <dbReference type="Pfam" id="PF17900"/>
    </source>
</evidence>
<dbReference type="Proteomes" id="UP000591131">
    <property type="component" value="Unassembled WGS sequence"/>
</dbReference>
<keyword evidence="16" id="KW-1185">Reference proteome</keyword>
<keyword evidence="7" id="KW-0482">Metalloprotease</keyword>
<dbReference type="GO" id="GO:0016020">
    <property type="term" value="C:membrane"/>
    <property type="evidence" value="ECO:0007669"/>
    <property type="project" value="TreeGrafter"/>
</dbReference>
<dbReference type="FunFam" id="1.10.390.10:FF:000006">
    <property type="entry name" value="Puromycin-sensitive aminopeptidase"/>
    <property type="match status" value="1"/>
</dbReference>
<evidence type="ECO:0000256" key="11">
    <source>
        <dbReference type="SAM" id="MobiDB-lite"/>
    </source>
</evidence>
<evidence type="ECO:0000313" key="15">
    <source>
        <dbReference type="EMBL" id="KAF4666376.1"/>
    </source>
</evidence>
<comment type="similarity">
    <text evidence="1">Belongs to the peptidase M1 family.</text>
</comment>
<feature type="binding site" evidence="9">
    <location>
        <position position="798"/>
    </location>
    <ligand>
        <name>Zn(2+)</name>
        <dbReference type="ChEBI" id="CHEBI:29105"/>
        <note>catalytic</note>
    </ligand>
</feature>
<feature type="site" description="Transition state stabilizer" evidence="10">
    <location>
        <position position="861"/>
    </location>
</feature>
<dbReference type="OrthoDB" id="10031169at2759"/>
<dbReference type="Pfam" id="PF11838">
    <property type="entry name" value="ERAP1_C"/>
    <property type="match status" value="1"/>
</dbReference>
<feature type="region of interest" description="Disordered" evidence="11">
    <location>
        <begin position="586"/>
        <end position="609"/>
    </location>
</feature>
<keyword evidence="6 9" id="KW-0862">Zinc</keyword>
<evidence type="ECO:0000256" key="10">
    <source>
        <dbReference type="PIRSR" id="PIRSR634016-4"/>
    </source>
</evidence>
<comment type="caution">
    <text evidence="15">The sequence shown here is derived from an EMBL/GenBank/DDBJ whole genome shotgun (WGS) entry which is preliminary data.</text>
</comment>
<keyword evidence="3" id="KW-0645">Protease</keyword>
<evidence type="ECO:0000256" key="9">
    <source>
        <dbReference type="PIRSR" id="PIRSR634016-3"/>
    </source>
</evidence>
<evidence type="ECO:0000256" key="8">
    <source>
        <dbReference type="PIRSR" id="PIRSR634016-1"/>
    </source>
</evidence>
<evidence type="ECO:0000259" key="13">
    <source>
        <dbReference type="Pfam" id="PF11838"/>
    </source>
</evidence>
<dbReference type="InterPro" id="IPR024571">
    <property type="entry name" value="ERAP1-like_C_dom"/>
</dbReference>
<proteinExistence type="inferred from homology"/>
<sequence>MSKSKFSFGKHDDWPCLSQEDVSEDIKYVLEHSEKSGGADASPNRLGGVRKNTGLAHEMARADATTTLWSLVTETEMLRMAVLKLSPSSASGDPPLLSDTAFGFTQELPEFIFPSTLPLSTAGEYMDICRDNKCGTYPLGVVKGDELPLDLTDVDIKQDAKDMKRDTVTVNGVLYEGAHVGYDGIVSAVQFALPQRVLNAENVARVIISIVNRTNSGGLCFEKVTEVYQQPDAVFIAPCSSVAEPLDIVITNEDKSSSGVWALVRAHTQYAVYSEMDHQELLRVDADFLCRLAIDVDYDGQADFDSDRSMAIVCLRHTLSQGSDASARLAIAGESLPMIESPGGSTECDGGAAEHRLRNEGLTVESYQLHIDLTAAINSDSELIGRYQNREFEGECKIITRHTATLDSIRLNSAELAIDKSEVRVLQPDSEPMSILHTIIQRPELEEIELRLSQAISEGSLCELIFRYSGRINSNSRGVYESESAMARYLQRDPSCDSTVFTLRRGMIVTQCCPVDARRILPCMDEPDMKASFTLSISAPVGVTVLANMPVQHTEPFTYSRVSALDEEYEESIDHDDDIDSCIELAEASEDGSEQKTEDRRRKHESMSGRASDVEQWSLIAEYAASDSADSADCGPSVKRRKVVEELCAGARTIFEPTPKMSTYLLAFAVGDFVQLSGKDTPGRDPRVSVWCRRSQTNKCNFALEVASKCLVYYESELFHTKYPLPKCDLLAVTDHHFGAMENWGLITFREQDLLISEDSGSAESVYRITVTVCHELAHMWFGNIVTIKWWNDIWLNEGFATWTSYAAASYIFPDSSFWAAFQTSMVDRAMQLDCLDSSHPIQVTCLDGREAFDNFDAISYNKSAAVIHMLTTHIGMTRFKERIHDYLDRHKWDGYPYIIAELTDEKTVKIRQAAVGESSSSSDRQWIVPLRYRIISNDSYTVSSTILMPNCDITIPLAEGEVLHLNPDSTGFYSVVYSSSLMHRLTELARPLLTSLDLIGLVRDSTMAMSDARLPPNEWYRLLVELFSTGDIDETVGIQLGNSLSHIFPLLPRTHEAPVSRIRDAYGKFCRLLVGRHCSLRKASSPVGSVASNSNYSIAGRGLRGGSLRIMLDCQDRGTILACSRLFDEGGYSLPDSVPEDIHGWVYAGAVACPVKGVARARLLLEHYEHRHPASIDRQQKTLAVIGEVDDADIQRQILSLLLPKQVVRPQDWRCVVESCAHNRSLGLAVVWDWLTTWWPQIQERFRSSGAMGIGCKLLVIVCENMSTEEDLDKVLQFLNKNPDPRMERTSSQLIDKIKLNAAALDPVYCPMIEHAPGK</sequence>
<dbReference type="InterPro" id="IPR050344">
    <property type="entry name" value="Peptidase_M1_aminopeptidases"/>
</dbReference>
<dbReference type="GO" id="GO:0005615">
    <property type="term" value="C:extracellular space"/>
    <property type="evidence" value="ECO:0007669"/>
    <property type="project" value="TreeGrafter"/>
</dbReference>
<feature type="active site" description="Proton acceptor" evidence="8">
    <location>
        <position position="776"/>
    </location>
</feature>
<keyword evidence="2" id="KW-0031">Aminopeptidase</keyword>
<dbReference type="Gene3D" id="1.25.50.20">
    <property type="match status" value="1"/>
</dbReference>
<evidence type="ECO:0000256" key="3">
    <source>
        <dbReference type="ARBA" id="ARBA00022670"/>
    </source>
</evidence>
<evidence type="ECO:0000256" key="6">
    <source>
        <dbReference type="ARBA" id="ARBA00022833"/>
    </source>
</evidence>
<dbReference type="SUPFAM" id="SSF63737">
    <property type="entry name" value="Leukotriene A4 hydrolase N-terminal domain"/>
    <property type="match status" value="1"/>
</dbReference>
<protein>
    <submittedName>
        <fullName evidence="15">Uncharacterized protein</fullName>
    </submittedName>
</protein>
<dbReference type="CDD" id="cd09601">
    <property type="entry name" value="M1_APN-Q_like"/>
    <property type="match status" value="1"/>
</dbReference>
<evidence type="ECO:0000256" key="2">
    <source>
        <dbReference type="ARBA" id="ARBA00022438"/>
    </source>
</evidence>
<dbReference type="InterPro" id="IPR034016">
    <property type="entry name" value="M1_APN-typ"/>
</dbReference>
<feature type="binding site" evidence="9">
    <location>
        <position position="779"/>
    </location>
    <ligand>
        <name>Zn(2+)</name>
        <dbReference type="ChEBI" id="CHEBI:29105"/>
        <note>catalytic</note>
    </ligand>
</feature>
<organism evidence="15 16">
    <name type="scientific">Perkinsus chesapeaki</name>
    <name type="common">Clam parasite</name>
    <name type="synonym">Perkinsus andrewsi</name>
    <dbReference type="NCBI Taxonomy" id="330153"/>
    <lineage>
        <taxon>Eukaryota</taxon>
        <taxon>Sar</taxon>
        <taxon>Alveolata</taxon>
        <taxon>Perkinsozoa</taxon>
        <taxon>Perkinsea</taxon>
        <taxon>Perkinsida</taxon>
        <taxon>Perkinsidae</taxon>
        <taxon>Perkinsus</taxon>
    </lineage>
</organism>
<dbReference type="Gene3D" id="2.60.40.1730">
    <property type="entry name" value="tricorn interacting facor f3 domain"/>
    <property type="match status" value="1"/>
</dbReference>
<dbReference type="Gene3D" id="2.60.40.1910">
    <property type="match status" value="1"/>
</dbReference>
<evidence type="ECO:0000256" key="7">
    <source>
        <dbReference type="ARBA" id="ARBA00023049"/>
    </source>
</evidence>